<dbReference type="Gene3D" id="1.25.40.390">
    <property type="match status" value="1"/>
</dbReference>
<sequence>MKYFIYSIIVVLFAGCSDFLEDYSQDLVIPKTVSDLNEVILGSGYLPSSEVKDLARGTVGWWLHILDDDVNTVIMHTANTSNEYVYLNTTYYGYYTWQYEVGRDYDQKNLSGDNALWDELYSRINTTNIILNELKNVSQALPQEKLDALTLQGECLFLRAQFYLVLVNVYANAYDPETAASTLGVPLKLTHYVEHDKDKNTQFERASVAEVYAQIVDDLKVSVKCFQQSPQTRSFYRASEAAARLLLSRVYLYMQDWKNARVAAEDFLKLRRDLYNFNSLTDPEAVAISENSVEVLFSQGSLSLQNDITGLGGNFCVTKDLYRLYEEADCRRDLYFSNASEIDSIGLGRKYKRGVYRSNVSDFWLLRTAEGYLNMAEACAMSDDPGTASEYLNRLRRNRIAEYRDIEYSAADITEAVREERRKELCFEGHRWFDLRRYAVCRKAPFKKVIEHMFSVYDWDNRREFKHGEVYSLQENDLAYTFAIPKSVLEFDIGMQDNPREQRGYSHLIYRSAGGAGDEK</sequence>
<evidence type="ECO:0000259" key="6">
    <source>
        <dbReference type="Pfam" id="PF07980"/>
    </source>
</evidence>
<name>A0ABR7CY93_9BACT</name>
<proteinExistence type="inferred from homology"/>
<organism evidence="8 9">
    <name type="scientific">Butyricimonas hominis</name>
    <dbReference type="NCBI Taxonomy" id="2763032"/>
    <lineage>
        <taxon>Bacteria</taxon>
        <taxon>Pseudomonadati</taxon>
        <taxon>Bacteroidota</taxon>
        <taxon>Bacteroidia</taxon>
        <taxon>Bacteroidales</taxon>
        <taxon>Odoribacteraceae</taxon>
        <taxon>Butyricimonas</taxon>
    </lineage>
</organism>
<keyword evidence="5" id="KW-0998">Cell outer membrane</keyword>
<evidence type="ECO:0000256" key="2">
    <source>
        <dbReference type="ARBA" id="ARBA00006275"/>
    </source>
</evidence>
<dbReference type="InterPro" id="IPR011990">
    <property type="entry name" value="TPR-like_helical_dom_sf"/>
</dbReference>
<keyword evidence="4" id="KW-0472">Membrane</keyword>
<dbReference type="PROSITE" id="PS51257">
    <property type="entry name" value="PROKAR_LIPOPROTEIN"/>
    <property type="match status" value="1"/>
</dbReference>
<dbReference type="Pfam" id="PF14322">
    <property type="entry name" value="SusD-like_3"/>
    <property type="match status" value="1"/>
</dbReference>
<dbReference type="Proteomes" id="UP000646484">
    <property type="component" value="Unassembled WGS sequence"/>
</dbReference>
<evidence type="ECO:0000256" key="4">
    <source>
        <dbReference type="ARBA" id="ARBA00023136"/>
    </source>
</evidence>
<accession>A0ABR7CY93</accession>
<feature type="domain" description="RagB/SusD" evidence="6">
    <location>
        <begin position="361"/>
        <end position="499"/>
    </location>
</feature>
<evidence type="ECO:0000256" key="5">
    <source>
        <dbReference type="ARBA" id="ARBA00023237"/>
    </source>
</evidence>
<dbReference type="EMBL" id="JACOOH010000002">
    <property type="protein sequence ID" value="MBC5620651.1"/>
    <property type="molecule type" value="Genomic_DNA"/>
</dbReference>
<keyword evidence="3" id="KW-0732">Signal</keyword>
<dbReference type="SUPFAM" id="SSF48452">
    <property type="entry name" value="TPR-like"/>
    <property type="match status" value="1"/>
</dbReference>
<comment type="subcellular location">
    <subcellularLocation>
        <location evidence="1">Cell outer membrane</location>
    </subcellularLocation>
</comment>
<evidence type="ECO:0000259" key="7">
    <source>
        <dbReference type="Pfam" id="PF14322"/>
    </source>
</evidence>
<protein>
    <submittedName>
        <fullName evidence="8">RagB/SusD family nutrient uptake outer membrane protein</fullName>
    </submittedName>
</protein>
<comment type="caution">
    <text evidence="8">The sequence shown here is derived from an EMBL/GenBank/DDBJ whole genome shotgun (WGS) entry which is preliminary data.</text>
</comment>
<evidence type="ECO:0000313" key="8">
    <source>
        <dbReference type="EMBL" id="MBC5620651.1"/>
    </source>
</evidence>
<dbReference type="Pfam" id="PF07980">
    <property type="entry name" value="SusD_RagB"/>
    <property type="match status" value="1"/>
</dbReference>
<dbReference type="RefSeq" id="WP_186975352.1">
    <property type="nucleotide sequence ID" value="NZ_JACOOH010000002.1"/>
</dbReference>
<gene>
    <name evidence="8" type="ORF">H8S64_06025</name>
</gene>
<dbReference type="InterPro" id="IPR012944">
    <property type="entry name" value="SusD_RagB_dom"/>
</dbReference>
<keyword evidence="9" id="KW-1185">Reference proteome</keyword>
<dbReference type="InterPro" id="IPR033985">
    <property type="entry name" value="SusD-like_N"/>
</dbReference>
<reference evidence="8 9" key="1">
    <citation type="submission" date="2020-08" db="EMBL/GenBank/DDBJ databases">
        <title>Genome public.</title>
        <authorList>
            <person name="Liu C."/>
            <person name="Sun Q."/>
        </authorList>
    </citation>
    <scope>NUCLEOTIDE SEQUENCE [LARGE SCALE GENOMIC DNA]</scope>
    <source>
        <strain evidence="8 9">NSJ-56</strain>
    </source>
</reference>
<evidence type="ECO:0000256" key="1">
    <source>
        <dbReference type="ARBA" id="ARBA00004442"/>
    </source>
</evidence>
<comment type="similarity">
    <text evidence="2">Belongs to the SusD family.</text>
</comment>
<evidence type="ECO:0000256" key="3">
    <source>
        <dbReference type="ARBA" id="ARBA00022729"/>
    </source>
</evidence>
<feature type="domain" description="SusD-like N-terminal" evidence="7">
    <location>
        <begin position="75"/>
        <end position="252"/>
    </location>
</feature>
<evidence type="ECO:0000313" key="9">
    <source>
        <dbReference type="Proteomes" id="UP000646484"/>
    </source>
</evidence>